<dbReference type="Pfam" id="PF05773">
    <property type="entry name" value="RWD"/>
    <property type="match status" value="1"/>
</dbReference>
<dbReference type="AlphaFoldDB" id="A0A9W8DL82"/>
<dbReference type="Gene3D" id="3.30.230.30">
    <property type="entry name" value="Impact, N-terminal domain"/>
    <property type="match status" value="1"/>
</dbReference>
<dbReference type="SUPFAM" id="SSF54211">
    <property type="entry name" value="Ribosomal protein S5 domain 2-like"/>
    <property type="match status" value="1"/>
</dbReference>
<evidence type="ECO:0000256" key="2">
    <source>
        <dbReference type="ARBA" id="ARBA00007665"/>
    </source>
</evidence>
<evidence type="ECO:0000256" key="5">
    <source>
        <dbReference type="ARBA" id="ARBA00022845"/>
    </source>
</evidence>
<dbReference type="Pfam" id="PF01205">
    <property type="entry name" value="Impact_N"/>
    <property type="match status" value="1"/>
</dbReference>
<dbReference type="Gene3D" id="3.10.110.10">
    <property type="entry name" value="Ubiquitin Conjugating Enzyme"/>
    <property type="match status" value="1"/>
</dbReference>
<dbReference type="PROSITE" id="PS00910">
    <property type="entry name" value="UPF0029"/>
    <property type="match status" value="1"/>
</dbReference>
<feature type="region of interest" description="Disordered" evidence="7">
    <location>
        <begin position="191"/>
        <end position="225"/>
    </location>
</feature>
<dbReference type="InterPro" id="IPR006575">
    <property type="entry name" value="RWD_dom"/>
</dbReference>
<proteinExistence type="inferred from homology"/>
<dbReference type="SUPFAM" id="SSF54495">
    <property type="entry name" value="UBC-like"/>
    <property type="match status" value="1"/>
</dbReference>
<comment type="similarity">
    <text evidence="2">Belongs to the IMPACT family.</text>
</comment>
<dbReference type="InterPro" id="IPR036956">
    <property type="entry name" value="Impact_N_sf"/>
</dbReference>
<dbReference type="InterPro" id="IPR001498">
    <property type="entry name" value="Impact_N"/>
</dbReference>
<dbReference type="InterPro" id="IPR023582">
    <property type="entry name" value="Impact"/>
</dbReference>
<evidence type="ECO:0000256" key="7">
    <source>
        <dbReference type="SAM" id="MobiDB-lite"/>
    </source>
</evidence>
<dbReference type="InterPro" id="IPR016135">
    <property type="entry name" value="UBQ-conjugating_enzyme/RWD"/>
</dbReference>
<dbReference type="PANTHER" id="PTHR16301">
    <property type="entry name" value="IMPACT-RELATED"/>
    <property type="match status" value="1"/>
</dbReference>
<accession>A0A9W8DL82</accession>
<dbReference type="OrthoDB" id="69641at2759"/>
<name>A0A9W8DL82_9FUNG</name>
<evidence type="ECO:0000256" key="6">
    <source>
        <dbReference type="ARBA" id="ARBA00023016"/>
    </source>
</evidence>
<comment type="subcellular location">
    <subcellularLocation>
        <location evidence="1">Cytoplasm</location>
    </subcellularLocation>
</comment>
<dbReference type="InterPro" id="IPR020569">
    <property type="entry name" value="UPF0029_Impact_CS"/>
</dbReference>
<organism evidence="9 10">
    <name type="scientific">Mycoemilia scoparia</name>
    <dbReference type="NCBI Taxonomy" id="417184"/>
    <lineage>
        <taxon>Eukaryota</taxon>
        <taxon>Fungi</taxon>
        <taxon>Fungi incertae sedis</taxon>
        <taxon>Zoopagomycota</taxon>
        <taxon>Kickxellomycotina</taxon>
        <taxon>Kickxellomycetes</taxon>
        <taxon>Kickxellales</taxon>
        <taxon>Kickxellaceae</taxon>
        <taxon>Mycoemilia</taxon>
    </lineage>
</organism>
<dbReference type="PROSITE" id="PS50908">
    <property type="entry name" value="RWD"/>
    <property type="match status" value="1"/>
</dbReference>
<keyword evidence="6" id="KW-0346">Stress response</keyword>
<keyword evidence="10" id="KW-1185">Reference proteome</keyword>
<evidence type="ECO:0000259" key="8">
    <source>
        <dbReference type="PROSITE" id="PS50908"/>
    </source>
</evidence>
<dbReference type="GO" id="GO:0140469">
    <property type="term" value="P:GCN2-mediated signaling"/>
    <property type="evidence" value="ECO:0007669"/>
    <property type="project" value="TreeGrafter"/>
</dbReference>
<keyword evidence="3" id="KW-0963">Cytoplasm</keyword>
<reference evidence="9" key="1">
    <citation type="submission" date="2022-07" db="EMBL/GenBank/DDBJ databases">
        <title>Phylogenomic reconstructions and comparative analyses of Kickxellomycotina fungi.</title>
        <authorList>
            <person name="Reynolds N.K."/>
            <person name="Stajich J.E."/>
            <person name="Barry K."/>
            <person name="Grigoriev I.V."/>
            <person name="Crous P."/>
            <person name="Smith M.E."/>
        </authorList>
    </citation>
    <scope>NUCLEOTIDE SEQUENCE</scope>
    <source>
        <strain evidence="9">NBRC 100468</strain>
    </source>
</reference>
<dbReference type="PANTHER" id="PTHR16301:SF25">
    <property type="entry name" value="PROTEIN IMPACT"/>
    <property type="match status" value="1"/>
</dbReference>
<evidence type="ECO:0000256" key="4">
    <source>
        <dbReference type="ARBA" id="ARBA00022491"/>
    </source>
</evidence>
<sequence length="391" mass="43310">MSGDDDDDNNRLNEAKELQNDEILALQAIYGDESIKLITSQNIQQQKERDQSISYILTIPLDDMMAKITIQIYYPLLYPLDGIDSIPVYQILETIDANVPSATRNTDPGKMPRSMIYPERKLIITNEMSTKIHEILVDLMENSCGSVVLFEWISQICSDVFETEWPKPLGPIIPIQDDIVNTDLEKLTIIGNSDEDEDDDQDHNRDRQKSNSHPPKAITPQHSASMTDITKQLEQDLGLILTTGPEIVDRKSVFVGHVVGNLNTDSKHVLAKINGLLLSNNKIAKATHNVVAYRIELPQTKGHNEGSVISQDCDDDGETAAGSRLLHLLQLLEVKNVMVVVSRWYGGVKLGPDRFKHINNAARQALIVSGHLSNESGSGGGSSKGSGKKKK</sequence>
<dbReference type="EMBL" id="JANBPU010000178">
    <property type="protein sequence ID" value="KAJ1914827.1"/>
    <property type="molecule type" value="Genomic_DNA"/>
</dbReference>
<evidence type="ECO:0000313" key="9">
    <source>
        <dbReference type="EMBL" id="KAJ1914827.1"/>
    </source>
</evidence>
<comment type="caution">
    <text evidence="9">The sequence shown here is derived from an EMBL/GenBank/DDBJ whole genome shotgun (WGS) entry which is preliminary data.</text>
</comment>
<feature type="region of interest" description="Disordered" evidence="7">
    <location>
        <begin position="372"/>
        <end position="391"/>
    </location>
</feature>
<dbReference type="Proteomes" id="UP001150538">
    <property type="component" value="Unassembled WGS sequence"/>
</dbReference>
<feature type="domain" description="RWD" evidence="8">
    <location>
        <begin position="21"/>
        <end position="163"/>
    </location>
</feature>
<keyword evidence="5" id="KW-0810">Translation regulation</keyword>
<evidence type="ECO:0000256" key="1">
    <source>
        <dbReference type="ARBA" id="ARBA00004496"/>
    </source>
</evidence>
<protein>
    <recommendedName>
        <fullName evidence="8">RWD domain-containing protein</fullName>
    </recommendedName>
</protein>
<evidence type="ECO:0000256" key="3">
    <source>
        <dbReference type="ARBA" id="ARBA00022490"/>
    </source>
</evidence>
<keyword evidence="4" id="KW-0678">Repressor</keyword>
<dbReference type="InterPro" id="IPR020568">
    <property type="entry name" value="Ribosomal_Su5_D2-typ_SF"/>
</dbReference>
<evidence type="ECO:0000313" key="10">
    <source>
        <dbReference type="Proteomes" id="UP001150538"/>
    </source>
</evidence>
<dbReference type="GO" id="GO:0005737">
    <property type="term" value="C:cytoplasm"/>
    <property type="evidence" value="ECO:0007669"/>
    <property type="project" value="UniProtKB-SubCell"/>
</dbReference>
<dbReference type="GO" id="GO:0006446">
    <property type="term" value="P:regulation of translational initiation"/>
    <property type="evidence" value="ECO:0007669"/>
    <property type="project" value="TreeGrafter"/>
</dbReference>
<gene>
    <name evidence="9" type="ORF">H4219_004615</name>
</gene>